<sequence>MSRRKLRPEELELWGRVAGSARKLETQGKLAKPAGATYPISAPQTGPRTERATPAPVERFDMGQGAAQRPSTWSAPETTSARLSRDSVAMDAKAFTRMKRGKLKPEARIDLHGMTLDRAHPALIGFIHSAQSRGLRLVLVITGKGQREDPYDAAPRRRGVLKSQVPQWLRMPPLSASVLQISEAHLRHGGSGAYYVYLRRFRR</sequence>
<feature type="region of interest" description="Disordered" evidence="1">
    <location>
        <begin position="18"/>
        <end position="52"/>
    </location>
</feature>
<feature type="domain" description="Smr" evidence="2">
    <location>
        <begin position="109"/>
        <end position="199"/>
    </location>
</feature>
<evidence type="ECO:0000256" key="1">
    <source>
        <dbReference type="SAM" id="MobiDB-lite"/>
    </source>
</evidence>
<evidence type="ECO:0000313" key="4">
    <source>
        <dbReference type="Proteomes" id="UP000186684"/>
    </source>
</evidence>
<dbReference type="OrthoDB" id="7165597at2"/>
<keyword evidence="3" id="KW-0378">Hydrolase</keyword>
<dbReference type="PROSITE" id="PS50828">
    <property type="entry name" value="SMR"/>
    <property type="match status" value="1"/>
</dbReference>
<dbReference type="InterPro" id="IPR036063">
    <property type="entry name" value="Smr_dom_sf"/>
</dbReference>
<dbReference type="PANTHER" id="PTHR35562:SF2">
    <property type="entry name" value="DNA ENDONUCLEASE SMRA-RELATED"/>
    <property type="match status" value="1"/>
</dbReference>
<dbReference type="RefSeq" id="WP_076443952.1">
    <property type="nucleotide sequence ID" value="NZ_FTOQ01000001.1"/>
</dbReference>
<dbReference type="Proteomes" id="UP000186684">
    <property type="component" value="Unassembled WGS sequence"/>
</dbReference>
<proteinExistence type="predicted"/>
<dbReference type="GO" id="GO:0004519">
    <property type="term" value="F:endonuclease activity"/>
    <property type="evidence" value="ECO:0007669"/>
    <property type="project" value="UniProtKB-KW"/>
</dbReference>
<dbReference type="InterPro" id="IPR002625">
    <property type="entry name" value="Smr_dom"/>
</dbReference>
<dbReference type="Gene3D" id="3.30.1370.110">
    <property type="match status" value="1"/>
</dbReference>
<dbReference type="SMART" id="SM00463">
    <property type="entry name" value="SMR"/>
    <property type="match status" value="1"/>
</dbReference>
<dbReference type="PANTHER" id="PTHR35562">
    <property type="entry name" value="DNA ENDONUCLEASE SMRA-RELATED"/>
    <property type="match status" value="1"/>
</dbReference>
<reference evidence="4" key="1">
    <citation type="submission" date="2017-01" db="EMBL/GenBank/DDBJ databases">
        <authorList>
            <person name="Varghese N."/>
            <person name="Submissions S."/>
        </authorList>
    </citation>
    <scope>NUCLEOTIDE SEQUENCE [LARGE SCALE GENOMIC DNA]</scope>
    <source>
        <strain evidence="4">DSM 29430</strain>
    </source>
</reference>
<organism evidence="3 4">
    <name type="scientific">Roseivivax lentus</name>
    <dbReference type="NCBI Taxonomy" id="633194"/>
    <lineage>
        <taxon>Bacteria</taxon>
        <taxon>Pseudomonadati</taxon>
        <taxon>Pseudomonadota</taxon>
        <taxon>Alphaproteobacteria</taxon>
        <taxon>Rhodobacterales</taxon>
        <taxon>Roseobacteraceae</taxon>
        <taxon>Roseivivax</taxon>
    </lineage>
</organism>
<evidence type="ECO:0000259" key="2">
    <source>
        <dbReference type="PROSITE" id="PS50828"/>
    </source>
</evidence>
<dbReference type="EMBL" id="FTOQ01000001">
    <property type="protein sequence ID" value="SIS50948.1"/>
    <property type="molecule type" value="Genomic_DNA"/>
</dbReference>
<name>A0A1N7JNN2_9RHOB</name>
<accession>A0A1N7JNN2</accession>
<gene>
    <name evidence="3" type="ORF">SAMN05421759_101116</name>
</gene>
<keyword evidence="3" id="KW-0255">Endonuclease</keyword>
<keyword evidence="4" id="KW-1185">Reference proteome</keyword>
<dbReference type="AlphaFoldDB" id="A0A1N7JNN2"/>
<protein>
    <submittedName>
        <fullName evidence="3">DNA-nicking endonuclease, Smr domain</fullName>
    </submittedName>
</protein>
<evidence type="ECO:0000313" key="3">
    <source>
        <dbReference type="EMBL" id="SIS50948.1"/>
    </source>
</evidence>
<keyword evidence="3" id="KW-0540">Nuclease</keyword>
<dbReference type="SUPFAM" id="SSF160443">
    <property type="entry name" value="SMR domain-like"/>
    <property type="match status" value="1"/>
</dbReference>
<dbReference type="Pfam" id="PF01713">
    <property type="entry name" value="Smr"/>
    <property type="match status" value="1"/>
</dbReference>
<dbReference type="STRING" id="633194.SAMN05421759_101116"/>